<accession>A0A517NJ20</accession>
<organism evidence="1 2">
    <name type="scientific">Rubripirellula lacrimiformis</name>
    <dbReference type="NCBI Taxonomy" id="1930273"/>
    <lineage>
        <taxon>Bacteria</taxon>
        <taxon>Pseudomonadati</taxon>
        <taxon>Planctomycetota</taxon>
        <taxon>Planctomycetia</taxon>
        <taxon>Pirellulales</taxon>
        <taxon>Pirellulaceae</taxon>
        <taxon>Rubripirellula</taxon>
    </lineage>
</organism>
<proteinExistence type="predicted"/>
<protein>
    <submittedName>
        <fullName evidence="1">Uncharacterized protein</fullName>
    </submittedName>
</protein>
<dbReference type="KEGG" id="rlc:K227x_55130"/>
<dbReference type="AlphaFoldDB" id="A0A517NJ20"/>
<reference evidence="1 2" key="1">
    <citation type="submission" date="2019-02" db="EMBL/GenBank/DDBJ databases">
        <title>Deep-cultivation of Planctomycetes and their phenomic and genomic characterization uncovers novel biology.</title>
        <authorList>
            <person name="Wiegand S."/>
            <person name="Jogler M."/>
            <person name="Boedeker C."/>
            <person name="Pinto D."/>
            <person name="Vollmers J."/>
            <person name="Rivas-Marin E."/>
            <person name="Kohn T."/>
            <person name="Peeters S.H."/>
            <person name="Heuer A."/>
            <person name="Rast P."/>
            <person name="Oberbeckmann S."/>
            <person name="Bunk B."/>
            <person name="Jeske O."/>
            <person name="Meyerdierks A."/>
            <person name="Storesund J.E."/>
            <person name="Kallscheuer N."/>
            <person name="Luecker S."/>
            <person name="Lage O.M."/>
            <person name="Pohl T."/>
            <person name="Merkel B.J."/>
            <person name="Hornburger P."/>
            <person name="Mueller R.-W."/>
            <person name="Bruemmer F."/>
            <person name="Labrenz M."/>
            <person name="Spormann A.M."/>
            <person name="Op den Camp H."/>
            <person name="Overmann J."/>
            <person name="Amann R."/>
            <person name="Jetten M.S.M."/>
            <person name="Mascher T."/>
            <person name="Medema M.H."/>
            <person name="Devos D.P."/>
            <person name="Kaster A.-K."/>
            <person name="Ovreas L."/>
            <person name="Rohde M."/>
            <person name="Galperin M.Y."/>
            <person name="Jogler C."/>
        </authorList>
    </citation>
    <scope>NUCLEOTIDE SEQUENCE [LARGE SCALE GENOMIC DNA]</scope>
    <source>
        <strain evidence="1 2">K22_7</strain>
    </source>
</reference>
<dbReference type="Proteomes" id="UP000318538">
    <property type="component" value="Chromosome"/>
</dbReference>
<keyword evidence="2" id="KW-1185">Reference proteome</keyword>
<evidence type="ECO:0000313" key="1">
    <source>
        <dbReference type="EMBL" id="QDT07088.1"/>
    </source>
</evidence>
<gene>
    <name evidence="1" type="ORF">K227x_55130</name>
</gene>
<name>A0A517NJ20_9BACT</name>
<evidence type="ECO:0000313" key="2">
    <source>
        <dbReference type="Proteomes" id="UP000318538"/>
    </source>
</evidence>
<dbReference type="EMBL" id="CP036525">
    <property type="protein sequence ID" value="QDT07088.1"/>
    <property type="molecule type" value="Genomic_DNA"/>
</dbReference>
<sequence length="100" mass="10609">MRSQLSTNHCVAKLHTMPAAAPNRLVGNCCAKGMGFHQDDASPPPDLGSLAANETHQRLQLTCRRMRPADFGFVKKAALESQPEAPASGGIESLAFASGY</sequence>